<dbReference type="EMBL" id="AP018227">
    <property type="protein sequence ID" value="BAY83351.1"/>
    <property type="molecule type" value="Genomic_DNA"/>
</dbReference>
<keyword evidence="2" id="KW-1133">Transmembrane helix</keyword>
<keyword evidence="2" id="KW-0812">Transmembrane</keyword>
<dbReference type="Pfam" id="PF00211">
    <property type="entry name" value="Guanylate_cyc"/>
    <property type="match status" value="1"/>
</dbReference>
<proteinExistence type="inferred from homology"/>
<dbReference type="InterPro" id="IPR029787">
    <property type="entry name" value="Nucleotide_cyclase"/>
</dbReference>
<evidence type="ECO:0000313" key="5">
    <source>
        <dbReference type="Proteomes" id="UP000218418"/>
    </source>
</evidence>
<feature type="transmembrane region" description="Helical" evidence="2">
    <location>
        <begin position="347"/>
        <end position="369"/>
    </location>
</feature>
<comment type="similarity">
    <text evidence="1">Belongs to the adenylyl cyclase class-3 family.</text>
</comment>
<dbReference type="InterPro" id="IPR009875">
    <property type="entry name" value="PilZ_domain"/>
</dbReference>
<evidence type="ECO:0000313" key="4">
    <source>
        <dbReference type="EMBL" id="BAY83351.1"/>
    </source>
</evidence>
<dbReference type="GO" id="GO:0035438">
    <property type="term" value="F:cyclic-di-GMP binding"/>
    <property type="evidence" value="ECO:0007669"/>
    <property type="project" value="InterPro"/>
</dbReference>
<dbReference type="GO" id="GO:0004016">
    <property type="term" value="F:adenylate cyclase activity"/>
    <property type="evidence" value="ECO:0007669"/>
    <property type="project" value="UniProtKB-ARBA"/>
</dbReference>
<organism evidence="4 5">
    <name type="scientific">Calothrix parasitica NIES-267</name>
    <dbReference type="NCBI Taxonomy" id="1973488"/>
    <lineage>
        <taxon>Bacteria</taxon>
        <taxon>Bacillati</taxon>
        <taxon>Cyanobacteriota</taxon>
        <taxon>Cyanophyceae</taxon>
        <taxon>Nostocales</taxon>
        <taxon>Calotrichaceae</taxon>
        <taxon>Calothrix</taxon>
    </lineage>
</organism>
<dbReference type="PANTHER" id="PTHR43081">
    <property type="entry name" value="ADENYLATE CYCLASE, TERMINAL-DIFFERENTIATION SPECIFIC-RELATED"/>
    <property type="match status" value="1"/>
</dbReference>
<dbReference type="InterPro" id="IPR050697">
    <property type="entry name" value="Adenylyl/Guanylyl_Cyclase_3/4"/>
</dbReference>
<dbReference type="SUPFAM" id="SSF55073">
    <property type="entry name" value="Nucleotide cyclase"/>
    <property type="match status" value="1"/>
</dbReference>
<dbReference type="Proteomes" id="UP000218418">
    <property type="component" value="Chromosome"/>
</dbReference>
<feature type="transmembrane region" description="Helical" evidence="2">
    <location>
        <begin position="322"/>
        <end position="338"/>
    </location>
</feature>
<feature type="transmembrane region" description="Helical" evidence="2">
    <location>
        <begin position="375"/>
        <end position="398"/>
    </location>
</feature>
<dbReference type="Pfam" id="PF05226">
    <property type="entry name" value="CHASE2"/>
    <property type="match status" value="1"/>
</dbReference>
<sequence>MWVLLKKLVWKFRGVLIACPGVAILLIGLRSVGSLQSLELAAWDYFIRLRPSEAVDSRIVVVELNELDIRKQGYPLSDGKLARVISILNKNQPRVIGLDIYRDLPVAPGSKQLEEVFASTPNLFGVQKVTGGNSNSVNPSPQLKELGQVAASDVVLDEDGRVRRSLLTLANKDGEILAGLGTQMALSYLESEDIDLEVVDQQALKYKLGKATFVGLKKNDGSYVSTDILGGYQILANFRNLRSGFPTISVSQVLEGKMPPDFVRDRIVLIGPTAASLDDFFFTPYRDRSSGVSIHGDIASQLISAALEGRPQIKVWSETYEYLWICGWSFVGAILIWMRRSRKNTSLFYSSSLVVLLLGFGLIGASYLAFLLEAWWVPVVPGILALFGSAISVTGIIARDTSKMRQTFGRYLTSEVVTTLLETPEGSKIGGEKRNVAILFSDLRGFSAMSEKVPPEKMVEIINLYLADMTDTITHYKGTINEFMGDGIFVMFGAPVSFVDNEERAVACAVAMQLAMDGINQKLVKMDITPLEMGIGIHCGEVIAGSIGSKQRAKYTILGSNVNLAARIETYTVGGQILVSQEMLEAVGEIIQTSGEMEVQPKGFSKPISIFEIAGIGGKYNLFLPEENISFVSLANQIPVKYRVAKGKHISDEEFKGFFVKLSLDGAELSTAETLEVFSNIQIQLYIENEQLNQQIIHAKVVKILSDNQNNYRLRFTVLPTEIKAWFEDLCIRE</sequence>
<reference evidence="4 5" key="1">
    <citation type="submission" date="2017-06" db="EMBL/GenBank/DDBJ databases">
        <title>Genome sequencing of cyanobaciteial culture collection at National Institute for Environmental Studies (NIES).</title>
        <authorList>
            <person name="Hirose Y."/>
            <person name="Shimura Y."/>
            <person name="Fujisawa T."/>
            <person name="Nakamura Y."/>
            <person name="Kawachi M."/>
        </authorList>
    </citation>
    <scope>NUCLEOTIDE SEQUENCE [LARGE SCALE GENOMIC DNA]</scope>
    <source>
        <strain evidence="4 5">NIES-267</strain>
    </source>
</reference>
<dbReference type="Pfam" id="PF07238">
    <property type="entry name" value="PilZ"/>
    <property type="match status" value="1"/>
</dbReference>
<dbReference type="Gene3D" id="3.30.70.1230">
    <property type="entry name" value="Nucleotide cyclase"/>
    <property type="match status" value="1"/>
</dbReference>
<dbReference type="AlphaFoldDB" id="A0A1Z4LQ94"/>
<dbReference type="PROSITE" id="PS50125">
    <property type="entry name" value="GUANYLATE_CYCLASE_2"/>
    <property type="match status" value="1"/>
</dbReference>
<evidence type="ECO:0000256" key="2">
    <source>
        <dbReference type="SAM" id="Phobius"/>
    </source>
</evidence>
<gene>
    <name evidence="4" type="ORF">NIES267_28380</name>
</gene>
<evidence type="ECO:0000256" key="1">
    <source>
        <dbReference type="ARBA" id="ARBA00005381"/>
    </source>
</evidence>
<dbReference type="CDD" id="cd07302">
    <property type="entry name" value="CHD"/>
    <property type="match status" value="1"/>
</dbReference>
<dbReference type="GO" id="GO:0035556">
    <property type="term" value="P:intracellular signal transduction"/>
    <property type="evidence" value="ECO:0007669"/>
    <property type="project" value="InterPro"/>
</dbReference>
<dbReference type="PANTHER" id="PTHR43081:SF1">
    <property type="entry name" value="ADENYLATE CYCLASE, TERMINAL-DIFFERENTIATION SPECIFIC"/>
    <property type="match status" value="1"/>
</dbReference>
<keyword evidence="2" id="KW-0472">Membrane</keyword>
<dbReference type="SMART" id="SM01080">
    <property type="entry name" value="CHASE2"/>
    <property type="match status" value="1"/>
</dbReference>
<dbReference type="SMART" id="SM00044">
    <property type="entry name" value="CYCc"/>
    <property type="match status" value="1"/>
</dbReference>
<dbReference type="InterPro" id="IPR007890">
    <property type="entry name" value="CHASE2"/>
</dbReference>
<name>A0A1Z4LQ94_9CYAN</name>
<dbReference type="InterPro" id="IPR001054">
    <property type="entry name" value="A/G_cyclase"/>
</dbReference>
<dbReference type="GO" id="GO:0006171">
    <property type="term" value="P:cAMP biosynthetic process"/>
    <property type="evidence" value="ECO:0007669"/>
    <property type="project" value="TreeGrafter"/>
</dbReference>
<feature type="domain" description="Guanylate cyclase" evidence="3">
    <location>
        <begin position="437"/>
        <end position="569"/>
    </location>
</feature>
<keyword evidence="5" id="KW-1185">Reference proteome</keyword>
<protein>
    <submittedName>
        <fullName evidence="4">Adenylate/guanylate cyclase with Chase sensor</fullName>
    </submittedName>
</protein>
<accession>A0A1Z4LQ94</accession>
<dbReference type="OrthoDB" id="337251at2"/>
<evidence type="ECO:0000259" key="3">
    <source>
        <dbReference type="PROSITE" id="PS50125"/>
    </source>
</evidence>